<dbReference type="AlphaFoldDB" id="A0A7W6BDX2"/>
<reference evidence="1 2" key="1">
    <citation type="submission" date="2020-08" db="EMBL/GenBank/DDBJ databases">
        <title>Genomic Encyclopedia of Type Strains, Phase IV (KMG-IV): sequencing the most valuable type-strain genomes for metagenomic binning, comparative biology and taxonomic classification.</title>
        <authorList>
            <person name="Goeker M."/>
        </authorList>
    </citation>
    <scope>NUCLEOTIDE SEQUENCE [LARGE SCALE GENOMIC DNA]</scope>
    <source>
        <strain evidence="1 2">DSM 19331</strain>
    </source>
</reference>
<evidence type="ECO:0000313" key="1">
    <source>
        <dbReference type="EMBL" id="MBB3916770.1"/>
    </source>
</evidence>
<dbReference type="Proteomes" id="UP000545490">
    <property type="component" value="Unassembled WGS sequence"/>
</dbReference>
<accession>A0A7W6BDX2</accession>
<comment type="caution">
    <text evidence="1">The sequence shown here is derived from an EMBL/GenBank/DDBJ whole genome shotgun (WGS) entry which is preliminary data.</text>
</comment>
<protein>
    <submittedName>
        <fullName evidence="1">Uncharacterized protein</fullName>
    </submittedName>
</protein>
<name>A0A7W6BDX2_9HYPH</name>
<organism evidence="1 2">
    <name type="scientific">Rhizobium fabae</name>
    <dbReference type="NCBI Taxonomy" id="573179"/>
    <lineage>
        <taxon>Bacteria</taxon>
        <taxon>Pseudomonadati</taxon>
        <taxon>Pseudomonadota</taxon>
        <taxon>Alphaproteobacteria</taxon>
        <taxon>Hyphomicrobiales</taxon>
        <taxon>Rhizobiaceae</taxon>
        <taxon>Rhizobium/Agrobacterium group</taxon>
        <taxon>Rhizobium</taxon>
    </lineage>
</organism>
<sequence>MKRKFPFAGKEICETWNKAGPNPVRVMDGKRDLGLNSW</sequence>
<proteinExistence type="predicted"/>
<dbReference type="EMBL" id="JACIDG010000010">
    <property type="protein sequence ID" value="MBB3916770.1"/>
    <property type="molecule type" value="Genomic_DNA"/>
</dbReference>
<gene>
    <name evidence="1" type="ORF">GGQ65_004079</name>
</gene>
<evidence type="ECO:0000313" key="2">
    <source>
        <dbReference type="Proteomes" id="UP000545490"/>
    </source>
</evidence>